<proteinExistence type="predicted"/>
<name>A0A0D8IXD8_9FIRM</name>
<organism evidence="2 3">
    <name type="scientific">Ruthenibacterium lactatiformans</name>
    <dbReference type="NCBI Taxonomy" id="1550024"/>
    <lineage>
        <taxon>Bacteria</taxon>
        <taxon>Bacillati</taxon>
        <taxon>Bacillota</taxon>
        <taxon>Clostridia</taxon>
        <taxon>Eubacteriales</taxon>
        <taxon>Oscillospiraceae</taxon>
        <taxon>Ruthenibacterium</taxon>
    </lineage>
</organism>
<dbReference type="RefSeq" id="WP_050006154.1">
    <property type="nucleotide sequence ID" value="NZ_JBBNKJ010000015.1"/>
</dbReference>
<evidence type="ECO:0000259" key="1">
    <source>
        <dbReference type="Pfam" id="PF12957"/>
    </source>
</evidence>
<comment type="caution">
    <text evidence="2">The sequence shown here is derived from an EMBL/GenBank/DDBJ whole genome shotgun (WGS) entry which is preliminary data.</text>
</comment>
<dbReference type="GeneID" id="42857916"/>
<dbReference type="Pfam" id="PF12957">
    <property type="entry name" value="DUF3846"/>
    <property type="match status" value="1"/>
</dbReference>
<dbReference type="AlphaFoldDB" id="A0A0D8IXD8"/>
<feature type="domain" description="DUF3846" evidence="1">
    <location>
        <begin position="1"/>
        <end position="95"/>
    </location>
</feature>
<sequence length="133" mass="15249">MRVLVLEPGYCPYTASFKDEAEAVRKTIEGKCQMLLPFGNTVIALICSEVQDGLPLNRSINEQLTLKGRALICGWDGQRLRELTRKQAERYSRRYLYPEQLVDAGDALMAVPQSPRIKPIDERLGRKNWLLER</sequence>
<dbReference type="InterPro" id="IPR024559">
    <property type="entry name" value="DUF3846"/>
</dbReference>
<reference evidence="2" key="1">
    <citation type="submission" date="2015-02" db="EMBL/GenBank/DDBJ databases">
        <title>A novel member of the family Ruminococcaceae isolated from human feces.</title>
        <authorList>
            <person name="Shkoporov A.N."/>
            <person name="Chaplin A.V."/>
            <person name="Motuzova O.V."/>
            <person name="Kafarskaia L.I."/>
            <person name="Khokhlova E.V."/>
            <person name="Efimov B.A."/>
        </authorList>
    </citation>
    <scope>NUCLEOTIDE SEQUENCE [LARGE SCALE GENOMIC DNA]</scope>
    <source>
        <strain evidence="2">585-1</strain>
    </source>
</reference>
<gene>
    <name evidence="2" type="ORF">TQ39_15250</name>
</gene>
<dbReference type="EMBL" id="JXXK01000027">
    <property type="protein sequence ID" value="KJF38951.1"/>
    <property type="molecule type" value="Genomic_DNA"/>
</dbReference>
<protein>
    <recommendedName>
        <fullName evidence="1">DUF3846 domain-containing protein</fullName>
    </recommendedName>
</protein>
<evidence type="ECO:0000313" key="3">
    <source>
        <dbReference type="Proteomes" id="UP000032483"/>
    </source>
</evidence>
<keyword evidence="3" id="KW-1185">Reference proteome</keyword>
<evidence type="ECO:0000313" key="2">
    <source>
        <dbReference type="EMBL" id="KJF38951.1"/>
    </source>
</evidence>
<dbReference type="Proteomes" id="UP000032483">
    <property type="component" value="Unassembled WGS sequence"/>
</dbReference>
<accession>A0A0D8IXD8</accession>